<dbReference type="OrthoDB" id="340558at2157"/>
<dbReference type="Pfam" id="PF04134">
    <property type="entry name" value="DCC1-like"/>
    <property type="match status" value="1"/>
</dbReference>
<sequence>MAEDIPREKPILLFDGVCNLCNGSIQFVIDHDPEGVFRFAPLQSDAGERLLDDVGFEDYDFDTFVLVDGDDYYTKSEAALRVARELEFPWSLAGALRIVPRPLRDVVYDTVASHRYAVFGKKAQCMIPSPEIRERFVEMSAERAEADD</sequence>
<evidence type="ECO:0000313" key="2">
    <source>
        <dbReference type="Proteomes" id="UP000509667"/>
    </source>
</evidence>
<gene>
    <name evidence="1" type="ORF">HZS55_07390</name>
</gene>
<dbReference type="PANTHER" id="PTHR33639">
    <property type="entry name" value="THIOL-DISULFIDE OXIDOREDUCTASE DCC"/>
    <property type="match status" value="1"/>
</dbReference>
<dbReference type="PANTHER" id="PTHR33639:SF2">
    <property type="entry name" value="DUF393 DOMAIN-CONTAINING PROTEIN"/>
    <property type="match status" value="1"/>
</dbReference>
<dbReference type="GeneID" id="56077675"/>
<proteinExistence type="predicted"/>
<dbReference type="Proteomes" id="UP000509667">
    <property type="component" value="Chromosome"/>
</dbReference>
<dbReference type="RefSeq" id="WP_179911058.1">
    <property type="nucleotide sequence ID" value="NZ_CP058910.1"/>
</dbReference>
<dbReference type="KEGG" id="hrr:HZS55_07390"/>
<accession>A0A7D5SZH5</accession>
<dbReference type="EMBL" id="CP058910">
    <property type="protein sequence ID" value="QLH77128.1"/>
    <property type="molecule type" value="Genomic_DNA"/>
</dbReference>
<dbReference type="InterPro" id="IPR007263">
    <property type="entry name" value="DCC1-like"/>
</dbReference>
<protein>
    <submittedName>
        <fullName evidence="1">Thiol-disulfide oxidoreductase DCC family protein</fullName>
    </submittedName>
</protein>
<reference evidence="1 2" key="1">
    <citation type="submission" date="2020-07" db="EMBL/GenBank/DDBJ databases">
        <title>Halosimplex pelagicum sp. nov. and Halosimplex rubrum sp. nov., isolated from salted brown alga Laminaria, and emended description of the genus Halosimplex.</title>
        <authorList>
            <person name="Cui H."/>
        </authorList>
    </citation>
    <scope>NUCLEOTIDE SEQUENCE [LARGE SCALE GENOMIC DNA]</scope>
    <source>
        <strain evidence="1 2">R27</strain>
    </source>
</reference>
<dbReference type="AlphaFoldDB" id="A0A7D5SZH5"/>
<name>A0A7D5SZH5_9EURY</name>
<evidence type="ECO:0000313" key="1">
    <source>
        <dbReference type="EMBL" id="QLH77128.1"/>
    </source>
</evidence>
<dbReference type="GO" id="GO:0015035">
    <property type="term" value="F:protein-disulfide reductase activity"/>
    <property type="evidence" value="ECO:0007669"/>
    <property type="project" value="InterPro"/>
</dbReference>
<keyword evidence="2" id="KW-1185">Reference proteome</keyword>
<dbReference type="InterPro" id="IPR052927">
    <property type="entry name" value="DCC_oxidoreductase"/>
</dbReference>
<organism evidence="1 2">
    <name type="scientific">Halosimplex rubrum</name>
    <dbReference type="NCBI Taxonomy" id="869889"/>
    <lineage>
        <taxon>Archaea</taxon>
        <taxon>Methanobacteriati</taxon>
        <taxon>Methanobacteriota</taxon>
        <taxon>Stenosarchaea group</taxon>
        <taxon>Halobacteria</taxon>
        <taxon>Halobacteriales</taxon>
        <taxon>Haloarculaceae</taxon>
        <taxon>Halosimplex</taxon>
    </lineage>
</organism>